<feature type="compositionally biased region" description="Polar residues" evidence="1">
    <location>
        <begin position="233"/>
        <end position="242"/>
    </location>
</feature>
<feature type="compositionally biased region" description="Polar residues" evidence="1">
    <location>
        <begin position="81"/>
        <end position="90"/>
    </location>
</feature>
<feature type="region of interest" description="Disordered" evidence="1">
    <location>
        <begin position="73"/>
        <end position="120"/>
    </location>
</feature>
<feature type="region of interest" description="Disordered" evidence="1">
    <location>
        <begin position="266"/>
        <end position="287"/>
    </location>
</feature>
<name>A0ABQ9E2X1_TEGGR</name>
<feature type="compositionally biased region" description="Basic and acidic residues" evidence="1">
    <location>
        <begin position="103"/>
        <end position="120"/>
    </location>
</feature>
<feature type="region of interest" description="Disordered" evidence="1">
    <location>
        <begin position="220"/>
        <end position="248"/>
    </location>
</feature>
<feature type="region of interest" description="Disordered" evidence="1">
    <location>
        <begin position="467"/>
        <end position="510"/>
    </location>
</feature>
<dbReference type="Proteomes" id="UP001217089">
    <property type="component" value="Unassembled WGS sequence"/>
</dbReference>
<organism evidence="2 3">
    <name type="scientific">Tegillarca granosa</name>
    <name type="common">Malaysian cockle</name>
    <name type="synonym">Anadara granosa</name>
    <dbReference type="NCBI Taxonomy" id="220873"/>
    <lineage>
        <taxon>Eukaryota</taxon>
        <taxon>Metazoa</taxon>
        <taxon>Spiralia</taxon>
        <taxon>Lophotrochozoa</taxon>
        <taxon>Mollusca</taxon>
        <taxon>Bivalvia</taxon>
        <taxon>Autobranchia</taxon>
        <taxon>Pteriomorphia</taxon>
        <taxon>Arcoida</taxon>
        <taxon>Arcoidea</taxon>
        <taxon>Arcidae</taxon>
        <taxon>Tegillarca</taxon>
    </lineage>
</organism>
<accession>A0ABQ9E2X1</accession>
<reference evidence="2 3" key="1">
    <citation type="submission" date="2022-12" db="EMBL/GenBank/DDBJ databases">
        <title>Chromosome-level genome of Tegillarca granosa.</title>
        <authorList>
            <person name="Kim J."/>
        </authorList>
    </citation>
    <scope>NUCLEOTIDE SEQUENCE [LARGE SCALE GENOMIC DNA]</scope>
    <source>
        <strain evidence="2">Teg-2019</strain>
        <tissue evidence="2">Adductor muscle</tissue>
    </source>
</reference>
<dbReference type="EMBL" id="JARBDR010000921">
    <property type="protein sequence ID" value="KAJ8299480.1"/>
    <property type="molecule type" value="Genomic_DNA"/>
</dbReference>
<proteinExistence type="predicted"/>
<keyword evidence="3" id="KW-1185">Reference proteome</keyword>
<comment type="caution">
    <text evidence="2">The sequence shown here is derived from an EMBL/GenBank/DDBJ whole genome shotgun (WGS) entry which is preliminary data.</text>
</comment>
<protein>
    <submittedName>
        <fullName evidence="2">Uncharacterized protein</fullName>
    </submittedName>
</protein>
<sequence length="525" mass="59524">MPTNIISEHNAVTTKHRYPQLNSNHPSASMDMHVIANAGNFENVAKMGRLAPGMNTQQNDLPKHSQVRLRTVKYVPPTEEPPSSNRSIAGSESGRGIPRPQHNYREDVYSPDRGRGDDGKKIFYRNPFPPGSRVEDVSNPDDIASQERLMNKIRQREKLRHLGADFSGDPRKENCRRKIYTRRERDQMRNRHTYSDHGSINIESDIEDFYRRSNNNWHMHQRSGYSTPGGYSGHTTSTVTNKTSEKGSMINLKSADEMKLGRSMRAAPRRLAESSDGIRSAPAARKEKHDYSLIQPLLSVDTNRPTDAVTEYYQTAHIPDTVTSTPYKAPSVGAISSPQHPTQDLIEMLNRQQRLLSQQREQRKQFLDEQTVKEKAQQIVNQSYLKDEIDALNRRESDIRESKQLLNDAFSLANGRENINVDTKYEMGMMSPKSDISEKDFFDKTGRSDRSGMQTPSAMDMILTEGKVTHLSARDGSQSEQPLHTDDKDASKSTNEQLELGETLGGDKEKLMQAVHDELQRLSTS</sequence>
<evidence type="ECO:0000256" key="1">
    <source>
        <dbReference type="SAM" id="MobiDB-lite"/>
    </source>
</evidence>
<evidence type="ECO:0000313" key="3">
    <source>
        <dbReference type="Proteomes" id="UP001217089"/>
    </source>
</evidence>
<gene>
    <name evidence="2" type="ORF">KUTeg_023540</name>
</gene>
<evidence type="ECO:0000313" key="2">
    <source>
        <dbReference type="EMBL" id="KAJ8299480.1"/>
    </source>
</evidence>